<keyword evidence="2" id="KW-1185">Reference proteome</keyword>
<dbReference type="AlphaFoldDB" id="A0A154PBB6"/>
<sequence length="54" mass="5967">MENGNTLSILENGVYGNINAEDIPPSTLRTPLRDYTARLLANISSATYRGRRTV</sequence>
<protein>
    <submittedName>
        <fullName evidence="1">Uncharacterized protein</fullName>
    </submittedName>
</protein>
<reference evidence="1 2" key="1">
    <citation type="submission" date="2015-07" db="EMBL/GenBank/DDBJ databases">
        <title>The genome of Dufourea novaeangliae.</title>
        <authorList>
            <person name="Pan H."/>
            <person name="Kapheim K."/>
        </authorList>
    </citation>
    <scope>NUCLEOTIDE SEQUENCE [LARGE SCALE GENOMIC DNA]</scope>
    <source>
        <strain evidence="1">0120121106</strain>
        <tissue evidence="1">Whole body</tissue>
    </source>
</reference>
<dbReference type="EMBL" id="KQ434849">
    <property type="protein sequence ID" value="KZC08538.1"/>
    <property type="molecule type" value="Genomic_DNA"/>
</dbReference>
<accession>A0A154PBB6</accession>
<dbReference type="Proteomes" id="UP000076502">
    <property type="component" value="Unassembled WGS sequence"/>
</dbReference>
<organism evidence="1 2">
    <name type="scientific">Dufourea novaeangliae</name>
    <name type="common">Sweat bee</name>
    <dbReference type="NCBI Taxonomy" id="178035"/>
    <lineage>
        <taxon>Eukaryota</taxon>
        <taxon>Metazoa</taxon>
        <taxon>Ecdysozoa</taxon>
        <taxon>Arthropoda</taxon>
        <taxon>Hexapoda</taxon>
        <taxon>Insecta</taxon>
        <taxon>Pterygota</taxon>
        <taxon>Neoptera</taxon>
        <taxon>Endopterygota</taxon>
        <taxon>Hymenoptera</taxon>
        <taxon>Apocrita</taxon>
        <taxon>Aculeata</taxon>
        <taxon>Apoidea</taxon>
        <taxon>Anthophila</taxon>
        <taxon>Halictidae</taxon>
        <taxon>Rophitinae</taxon>
        <taxon>Dufourea</taxon>
    </lineage>
</organism>
<name>A0A154PBB6_DUFNO</name>
<evidence type="ECO:0000313" key="1">
    <source>
        <dbReference type="EMBL" id="KZC08538.1"/>
    </source>
</evidence>
<gene>
    <name evidence="1" type="ORF">WN55_10856</name>
</gene>
<proteinExistence type="predicted"/>
<evidence type="ECO:0000313" key="2">
    <source>
        <dbReference type="Proteomes" id="UP000076502"/>
    </source>
</evidence>